<keyword evidence="1" id="KW-0472">Membrane</keyword>
<name>A0A6P2CVV7_9BACT</name>
<dbReference type="RefSeq" id="WP_162667558.1">
    <property type="nucleotide sequence ID" value="NZ_LR593886.1"/>
</dbReference>
<keyword evidence="3" id="KW-1185">Reference proteome</keyword>
<feature type="transmembrane region" description="Helical" evidence="1">
    <location>
        <begin position="220"/>
        <end position="237"/>
    </location>
</feature>
<feature type="transmembrane region" description="Helical" evidence="1">
    <location>
        <begin position="349"/>
        <end position="366"/>
    </location>
</feature>
<feature type="transmembrane region" description="Helical" evidence="1">
    <location>
        <begin position="28"/>
        <end position="51"/>
    </location>
</feature>
<feature type="transmembrane region" description="Helical" evidence="1">
    <location>
        <begin position="467"/>
        <end position="489"/>
    </location>
</feature>
<reference evidence="2 3" key="1">
    <citation type="submission" date="2019-05" db="EMBL/GenBank/DDBJ databases">
        <authorList>
            <consortium name="Science for Life Laboratories"/>
        </authorList>
    </citation>
    <scope>NUCLEOTIDE SEQUENCE [LARGE SCALE GENOMIC DNA]</scope>
    <source>
        <strain evidence="2">Soil9</strain>
    </source>
</reference>
<dbReference type="AlphaFoldDB" id="A0A6P2CVV7"/>
<evidence type="ECO:0000313" key="3">
    <source>
        <dbReference type="Proteomes" id="UP000464178"/>
    </source>
</evidence>
<feature type="transmembrane region" description="Helical" evidence="1">
    <location>
        <begin position="243"/>
        <end position="264"/>
    </location>
</feature>
<feature type="transmembrane region" description="Helical" evidence="1">
    <location>
        <begin position="58"/>
        <end position="78"/>
    </location>
</feature>
<dbReference type="Proteomes" id="UP000464178">
    <property type="component" value="Chromosome"/>
</dbReference>
<evidence type="ECO:0000313" key="2">
    <source>
        <dbReference type="EMBL" id="VTR92737.1"/>
    </source>
</evidence>
<dbReference type="KEGG" id="gms:SOIL9_49770"/>
<feature type="transmembrane region" description="Helical" evidence="1">
    <location>
        <begin position="192"/>
        <end position="213"/>
    </location>
</feature>
<keyword evidence="1" id="KW-0812">Transmembrane</keyword>
<dbReference type="EMBL" id="LR593886">
    <property type="protein sequence ID" value="VTR92737.1"/>
    <property type="molecule type" value="Genomic_DNA"/>
</dbReference>
<proteinExistence type="predicted"/>
<organism evidence="2 3">
    <name type="scientific">Gemmata massiliana</name>
    <dbReference type="NCBI Taxonomy" id="1210884"/>
    <lineage>
        <taxon>Bacteria</taxon>
        <taxon>Pseudomonadati</taxon>
        <taxon>Planctomycetota</taxon>
        <taxon>Planctomycetia</taxon>
        <taxon>Gemmatales</taxon>
        <taxon>Gemmataceae</taxon>
        <taxon>Gemmata</taxon>
    </lineage>
</organism>
<feature type="transmembrane region" description="Helical" evidence="1">
    <location>
        <begin position="440"/>
        <end position="460"/>
    </location>
</feature>
<sequence length="1097" mass="117695">MAVLLTWALFVGWAVVGTAVLKLARFRWTTVTLLLAPTVGFAALLVPAYILTRFGVPVRLSAAPLGGTLLAVALGVLWRTRPTAARAGNLWRRSRVFAAVFAGTFALTAWPLFNYGFDWVANGNDDMANYCLAATGFREHAFATVPAVDDLLGDRDPTQPLWFMVVLLQIRAGADVLLALTSAWTGLSTQQVFMPVTAALNVALVSAASGLVIAGTRRRAAGALTGALLAVSAANTYGVVQQLIAQVGGLALLCTSLALVSGNFRRLRTVLLVRRAGACGLVFTGLLVFYPEVIPILVGGCVLLGLQDLVRRRLAPRHLGHAAAAIGVMVALVPAYLYGAVHFLAMQSGANGGSSAVVAEIFPYYLTPRGPALVWGFLPFAGTESTLLQTTSIIFGLVLLAAVVVPTVSSIRGRRAFAAALGTIVAMTAALYVQRFSFGLFKIAMFAQPFLWAVVAAWVVTRRTRWAATGAAALVLVVVGLNARVQFWYVDQSQGGENRVEIAAATHRRVFSDFRAQYARRAAAGDVDRVVLAIENNGLSKLLASEIRGTPVSAIGVSPVAGSAEGGYRLMHTAPWLRLNEEWREPLREMGATFIAAQARGLFTVTNPDPRQPAHTLISPTYDRTKEAPERTLVVAGGGSFSLLNRYRFPEAGPALVCAPLSELRNFAVFCDATGARQHYFGYHTPDEIALYQLEQDPVLRGRTAGGIGRAMLLDVLNPAPHVRVLVSCTGSFRSDAARRQVPPVHVAGDRRVALGAIGSGSARLVSPPVATQPVGPGRYLALDFGPTTRNSNQLTAIEQLWGAHLPRDRRQLAGHARDISVLSEEEYAAFRPPERVARFPDDLTHPHLEYSGIYEEGWVGTEFKIRLTQPAPDQEAVIHGMIPQIAAAEFRTEATVLVDGRPTETRVLSPSEFEIRVPGGAGAGPRWIELRFSHSQILPAPDGRSAVALIRSVGFEPKNEALSRPPEALASFPGDLRHPRAGVVGVHGDGWCSGTFSAQVWQPDPARDAVVRGQIPVVEGNTGFRTELVVLLDGAEVAKRPLAPGDFEVRVPAPKGAQAHRLECRFLNTQVLPRPDGRAVGAHLRFVGFEPKQPAP</sequence>
<evidence type="ECO:0000256" key="1">
    <source>
        <dbReference type="SAM" id="Phobius"/>
    </source>
</evidence>
<feature type="transmembrane region" description="Helical" evidence="1">
    <location>
        <begin position="417"/>
        <end position="434"/>
    </location>
</feature>
<protein>
    <submittedName>
        <fullName evidence="2">Di-and tricarboxylate transporter</fullName>
    </submittedName>
</protein>
<accession>A0A6P2CVV7</accession>
<feature type="transmembrane region" description="Helical" evidence="1">
    <location>
        <begin position="98"/>
        <end position="117"/>
    </location>
</feature>
<keyword evidence="1" id="KW-1133">Transmembrane helix</keyword>
<gene>
    <name evidence="2" type="ORF">SOIL9_49770</name>
</gene>
<feature type="transmembrane region" description="Helical" evidence="1">
    <location>
        <begin position="318"/>
        <end position="337"/>
    </location>
</feature>
<feature type="transmembrane region" description="Helical" evidence="1">
    <location>
        <begin position="386"/>
        <end position="405"/>
    </location>
</feature>
<feature type="transmembrane region" description="Helical" evidence="1">
    <location>
        <begin position="276"/>
        <end position="306"/>
    </location>
</feature>